<sequence length="154" mass="17402">MSTTITAQPATPFIEITREFAASPDKVLRAHTDPELVVRWLGPRGMEMELLEFDARSGGGYHYVHRDDRGEYRFRDVYHTVSADRIIQTFEFEGAPGEVCLESMTLVDLGGRTRLESRSVFPSVEARDAAVESGMNNGITQSYERLDEVLEKED</sequence>
<accession>A0ABR9I588</accession>
<dbReference type="InterPro" id="IPR023393">
    <property type="entry name" value="START-like_dom_sf"/>
</dbReference>
<evidence type="ECO:0000313" key="3">
    <source>
        <dbReference type="EMBL" id="MBE1498332.1"/>
    </source>
</evidence>
<keyword evidence="4" id="KW-1185">Reference proteome</keyword>
<evidence type="ECO:0000259" key="2">
    <source>
        <dbReference type="Pfam" id="PF08327"/>
    </source>
</evidence>
<organism evidence="3 4">
    <name type="scientific">Amycolatopsis lexingtonensis</name>
    <dbReference type="NCBI Taxonomy" id="218822"/>
    <lineage>
        <taxon>Bacteria</taxon>
        <taxon>Bacillati</taxon>
        <taxon>Actinomycetota</taxon>
        <taxon>Actinomycetes</taxon>
        <taxon>Pseudonocardiales</taxon>
        <taxon>Pseudonocardiaceae</taxon>
        <taxon>Amycolatopsis</taxon>
    </lineage>
</organism>
<evidence type="ECO:0000313" key="4">
    <source>
        <dbReference type="Proteomes" id="UP000631670"/>
    </source>
</evidence>
<dbReference type="Proteomes" id="UP000631670">
    <property type="component" value="Unassembled WGS sequence"/>
</dbReference>
<gene>
    <name evidence="3" type="ORF">H4696_005432</name>
</gene>
<dbReference type="InterPro" id="IPR013538">
    <property type="entry name" value="ASHA1/2-like_C"/>
</dbReference>
<proteinExistence type="inferred from homology"/>
<comment type="caution">
    <text evidence="3">The sequence shown here is derived from an EMBL/GenBank/DDBJ whole genome shotgun (WGS) entry which is preliminary data.</text>
</comment>
<dbReference type="SUPFAM" id="SSF55961">
    <property type="entry name" value="Bet v1-like"/>
    <property type="match status" value="1"/>
</dbReference>
<feature type="domain" description="Activator of Hsp90 ATPase homologue 1/2-like C-terminal" evidence="2">
    <location>
        <begin position="22"/>
        <end position="151"/>
    </location>
</feature>
<protein>
    <submittedName>
        <fullName evidence="3">Uncharacterized protein YndB with AHSA1/START domain</fullName>
    </submittedName>
</protein>
<dbReference type="EMBL" id="JADBEG010000001">
    <property type="protein sequence ID" value="MBE1498332.1"/>
    <property type="molecule type" value="Genomic_DNA"/>
</dbReference>
<name>A0ABR9I588_9PSEU</name>
<evidence type="ECO:0000256" key="1">
    <source>
        <dbReference type="ARBA" id="ARBA00006817"/>
    </source>
</evidence>
<dbReference type="Pfam" id="PF08327">
    <property type="entry name" value="AHSA1"/>
    <property type="match status" value="1"/>
</dbReference>
<reference evidence="3 4" key="1">
    <citation type="submission" date="2020-10" db="EMBL/GenBank/DDBJ databases">
        <title>Sequencing the genomes of 1000 actinobacteria strains.</title>
        <authorList>
            <person name="Klenk H.-P."/>
        </authorList>
    </citation>
    <scope>NUCLEOTIDE SEQUENCE [LARGE SCALE GENOMIC DNA]</scope>
    <source>
        <strain evidence="3 4">DSM 44653</strain>
    </source>
</reference>
<dbReference type="CDD" id="cd07826">
    <property type="entry name" value="SRPBCC_CalC_Aha1-like_9"/>
    <property type="match status" value="1"/>
</dbReference>
<comment type="similarity">
    <text evidence="1">Belongs to the AHA1 family.</text>
</comment>
<dbReference type="Gene3D" id="3.30.530.20">
    <property type="match status" value="1"/>
</dbReference>
<dbReference type="RefSeq" id="WP_086858721.1">
    <property type="nucleotide sequence ID" value="NZ_JADBEG010000001.1"/>
</dbReference>